<gene>
    <name evidence="1" type="ORF">RCL2_002203800</name>
</gene>
<reference evidence="1" key="1">
    <citation type="submission" date="2019-10" db="EMBL/GenBank/DDBJ databases">
        <title>Conservation and host-specific expression of non-tandemly repeated heterogenous ribosome RNA gene in arbuscular mycorrhizal fungi.</title>
        <authorList>
            <person name="Maeda T."/>
            <person name="Kobayashi Y."/>
            <person name="Nakagawa T."/>
            <person name="Ezawa T."/>
            <person name="Yamaguchi K."/>
            <person name="Bino T."/>
            <person name="Nishimoto Y."/>
            <person name="Shigenobu S."/>
            <person name="Kawaguchi M."/>
        </authorList>
    </citation>
    <scope>NUCLEOTIDE SEQUENCE</scope>
    <source>
        <strain evidence="1">HR1</strain>
    </source>
</reference>
<evidence type="ECO:0000313" key="2">
    <source>
        <dbReference type="Proteomes" id="UP000615446"/>
    </source>
</evidence>
<sequence>MKSFSHELGESLAWSAGFKERTYLNVWTQILAFGFGIKDTRYLLFSYLDTLDLKNRDKRSKIKGSKITQAEFIILLY</sequence>
<protein>
    <submittedName>
        <fullName evidence="1">Uncharacterized protein</fullName>
    </submittedName>
</protein>
<comment type="caution">
    <text evidence="1">The sequence shown here is derived from an EMBL/GenBank/DDBJ whole genome shotgun (WGS) entry which is preliminary data.</text>
</comment>
<proteinExistence type="predicted"/>
<organism evidence="1 2">
    <name type="scientific">Rhizophagus clarus</name>
    <dbReference type="NCBI Taxonomy" id="94130"/>
    <lineage>
        <taxon>Eukaryota</taxon>
        <taxon>Fungi</taxon>
        <taxon>Fungi incertae sedis</taxon>
        <taxon>Mucoromycota</taxon>
        <taxon>Glomeromycotina</taxon>
        <taxon>Glomeromycetes</taxon>
        <taxon>Glomerales</taxon>
        <taxon>Glomeraceae</taxon>
        <taxon>Rhizophagus</taxon>
    </lineage>
</organism>
<accession>A0A8H3LUW2</accession>
<name>A0A8H3LUW2_9GLOM</name>
<dbReference type="AlphaFoldDB" id="A0A8H3LUW2"/>
<evidence type="ECO:0000313" key="1">
    <source>
        <dbReference type="EMBL" id="GES95363.1"/>
    </source>
</evidence>
<dbReference type="EMBL" id="BLAL01000242">
    <property type="protein sequence ID" value="GES95363.1"/>
    <property type="molecule type" value="Genomic_DNA"/>
</dbReference>
<dbReference type="Proteomes" id="UP000615446">
    <property type="component" value="Unassembled WGS sequence"/>
</dbReference>